<accession>F1TBW7</accession>
<feature type="domain" description="TsaA-like" evidence="3">
    <location>
        <begin position="6"/>
        <end position="130"/>
    </location>
</feature>
<evidence type="ECO:0000256" key="2">
    <source>
        <dbReference type="ARBA" id="ARBA00033753"/>
    </source>
</evidence>
<reference evidence="4" key="2">
    <citation type="submission" date="2011-01" db="EMBL/GenBank/DDBJ databases">
        <title>The Non-contiguous Finished genome of Clostridium papyrosolvens.</title>
        <authorList>
            <person name="Lucas S."/>
            <person name="Copeland A."/>
            <person name="Lapidus A."/>
            <person name="Cheng J.-F."/>
            <person name="Goodwin L."/>
            <person name="Pitluck S."/>
            <person name="Misra M."/>
            <person name="Chertkov O."/>
            <person name="Detter J.C."/>
            <person name="Han C."/>
            <person name="Tapia R."/>
            <person name="Land M."/>
            <person name="Hauser L."/>
            <person name="Kyrpides N."/>
            <person name="Ivanova N."/>
            <person name="Pagani I."/>
            <person name="Mouttaki H."/>
            <person name="He Z."/>
            <person name="Zhou J."/>
            <person name="Hemme C.L."/>
            <person name="Woyke T."/>
        </authorList>
    </citation>
    <scope>NUCLEOTIDE SEQUENCE [LARGE SCALE GENOMIC DNA]</scope>
    <source>
        <strain evidence="4">DSM 2782</strain>
    </source>
</reference>
<dbReference type="InterPro" id="IPR023370">
    <property type="entry name" value="TrmO-like_N"/>
</dbReference>
<name>F1TBW7_9FIRM</name>
<comment type="similarity">
    <text evidence="2">Belongs to the tRNA methyltransferase O family.</text>
</comment>
<sequence length="158" mass="17648">MNSIKVFSIGRISNKNGNVSVTLEPKYAAGLKGLADYGYAQIIWWLDGCDNQADRNTLVECKPYKNGPEQIGVFALRSPERPNPIAVSNAFVTYVDEENGTVGLAYIDANDGSMVLDIKPYTPSLDRVERPITPSWCHHWPQSVEDSGDFDWEAEFNF</sequence>
<dbReference type="AlphaFoldDB" id="F1TBW7"/>
<protein>
    <submittedName>
        <fullName evidence="4">Uncharacterized protein family UPF0066</fullName>
    </submittedName>
</protein>
<dbReference type="Proteomes" id="UP000003860">
    <property type="component" value="Unassembled WGS sequence"/>
</dbReference>
<dbReference type="STRING" id="588581.Cpap_2828"/>
<evidence type="ECO:0000313" key="5">
    <source>
        <dbReference type="Proteomes" id="UP000003860"/>
    </source>
</evidence>
<dbReference type="Pfam" id="PF01980">
    <property type="entry name" value="TrmO_N"/>
    <property type="match status" value="1"/>
</dbReference>
<organism evidence="4 5">
    <name type="scientific">Ruminiclostridium papyrosolvens DSM 2782</name>
    <dbReference type="NCBI Taxonomy" id="588581"/>
    <lineage>
        <taxon>Bacteria</taxon>
        <taxon>Bacillati</taxon>
        <taxon>Bacillota</taxon>
        <taxon>Clostridia</taxon>
        <taxon>Eubacteriales</taxon>
        <taxon>Oscillospiraceae</taxon>
        <taxon>Ruminiclostridium</taxon>
    </lineage>
</organism>
<dbReference type="eggNOG" id="COG1720">
    <property type="taxonomic scope" value="Bacteria"/>
</dbReference>
<dbReference type="InterPro" id="IPR036413">
    <property type="entry name" value="YaeB-like_sf"/>
</dbReference>
<dbReference type="PROSITE" id="PS51668">
    <property type="entry name" value="TSAA_2"/>
    <property type="match status" value="1"/>
</dbReference>
<dbReference type="RefSeq" id="WP_004618969.1">
    <property type="nucleotide sequence ID" value="NZ_ACXX02000005.1"/>
</dbReference>
<evidence type="ECO:0000313" key="4">
    <source>
        <dbReference type="EMBL" id="EGD48138.1"/>
    </source>
</evidence>
<dbReference type="OrthoDB" id="9804309at2"/>
<gene>
    <name evidence="4" type="ORF">Cpap_2828</name>
</gene>
<keyword evidence="1" id="KW-0949">S-adenosyl-L-methionine</keyword>
<proteinExistence type="inferred from homology"/>
<dbReference type="PANTHER" id="PTHR12818">
    <property type="entry name" value="TRNA (ADENINE(37)-N6)-METHYLTRANSFERASE"/>
    <property type="match status" value="1"/>
</dbReference>
<dbReference type="InterPro" id="IPR023368">
    <property type="entry name" value="UPF0066_cons_site"/>
</dbReference>
<dbReference type="InterPro" id="IPR040372">
    <property type="entry name" value="YaeB-like"/>
</dbReference>
<keyword evidence="5" id="KW-1185">Reference proteome</keyword>
<dbReference type="PANTHER" id="PTHR12818:SF0">
    <property type="entry name" value="TRNA (ADENINE(37)-N6)-METHYLTRANSFERASE"/>
    <property type="match status" value="1"/>
</dbReference>
<evidence type="ECO:0000256" key="1">
    <source>
        <dbReference type="ARBA" id="ARBA00022691"/>
    </source>
</evidence>
<dbReference type="SUPFAM" id="SSF118196">
    <property type="entry name" value="YaeB-like"/>
    <property type="match status" value="1"/>
</dbReference>
<reference evidence="4" key="1">
    <citation type="submission" date="2009-07" db="EMBL/GenBank/DDBJ databases">
        <authorList>
            <consortium name="US DOE Joint Genome Institute (JGI-PGF)"/>
            <person name="Lucas S."/>
            <person name="Copeland A."/>
            <person name="Lapidus A."/>
            <person name="Glavina del Rio T."/>
            <person name="Tice H."/>
            <person name="Bruce D."/>
            <person name="Goodwin L."/>
            <person name="Pitluck S."/>
            <person name="Larimer F."/>
            <person name="Land M.L."/>
            <person name="Mouttaki H."/>
            <person name="He Z."/>
            <person name="Zhou J."/>
            <person name="Hemme C.L."/>
        </authorList>
    </citation>
    <scope>NUCLEOTIDE SEQUENCE [LARGE SCALE GENOMIC DNA]</scope>
    <source>
        <strain evidence="4">DSM 2782</strain>
    </source>
</reference>
<evidence type="ECO:0000259" key="3">
    <source>
        <dbReference type="PROSITE" id="PS51668"/>
    </source>
</evidence>
<comment type="caution">
    <text evidence="4">The sequence shown here is derived from an EMBL/GenBank/DDBJ whole genome shotgun (WGS) entry which is preliminary data.</text>
</comment>
<dbReference type="EMBL" id="ACXX02000005">
    <property type="protein sequence ID" value="EGD48138.1"/>
    <property type="molecule type" value="Genomic_DNA"/>
</dbReference>
<dbReference type="Gene3D" id="2.40.30.70">
    <property type="entry name" value="YaeB-like"/>
    <property type="match status" value="1"/>
</dbReference>
<dbReference type="InterPro" id="IPR036414">
    <property type="entry name" value="YaeB_N_sf"/>
</dbReference>
<dbReference type="PROSITE" id="PS01318">
    <property type="entry name" value="TSAA_1"/>
    <property type="match status" value="1"/>
</dbReference>